<keyword evidence="14" id="KW-0539">Nucleus</keyword>
<dbReference type="GO" id="GO:0160104">
    <property type="term" value="F:tRNA (guanine(26)-N2)-dimethyltransferase activity"/>
    <property type="evidence" value="ECO:0007669"/>
    <property type="project" value="UniProtKB-UniRule"/>
</dbReference>
<evidence type="ECO:0000256" key="1">
    <source>
        <dbReference type="ARBA" id="ARBA00004604"/>
    </source>
</evidence>
<dbReference type="RefSeq" id="XP_002506048.1">
    <property type="nucleotide sequence ID" value="XM_002506002.1"/>
</dbReference>
<evidence type="ECO:0000256" key="12">
    <source>
        <dbReference type="ARBA" id="ARBA00022843"/>
    </source>
</evidence>
<dbReference type="AlphaFoldDB" id="C1EHJ0"/>
<keyword evidence="11" id="KW-0862">Zinc</keyword>
<dbReference type="GO" id="GO:0000049">
    <property type="term" value="F:tRNA binding"/>
    <property type="evidence" value="ECO:0007669"/>
    <property type="project" value="UniProtKB-UniRule"/>
</dbReference>
<evidence type="ECO:0000313" key="17">
    <source>
        <dbReference type="EMBL" id="ACO67306.1"/>
    </source>
</evidence>
<keyword evidence="13 15" id="KW-0694">RNA-binding</keyword>
<evidence type="ECO:0000256" key="5">
    <source>
        <dbReference type="ARBA" id="ARBA00022603"/>
    </source>
</evidence>
<dbReference type="Gene3D" id="3.40.50.150">
    <property type="entry name" value="Vaccinia Virus protein VP39"/>
    <property type="match status" value="1"/>
</dbReference>
<evidence type="ECO:0000256" key="4">
    <source>
        <dbReference type="ARBA" id="ARBA00022555"/>
    </source>
</evidence>
<keyword evidence="5 15" id="KW-0489">Methyltransferase</keyword>
<reference evidence="17 18" key="1">
    <citation type="journal article" date="2009" name="Science">
        <title>Green evolution and dynamic adaptations revealed by genomes of the marine picoeukaryotes Micromonas.</title>
        <authorList>
            <person name="Worden A.Z."/>
            <person name="Lee J.H."/>
            <person name="Mock T."/>
            <person name="Rouze P."/>
            <person name="Simmons M.P."/>
            <person name="Aerts A.L."/>
            <person name="Allen A.E."/>
            <person name="Cuvelier M.L."/>
            <person name="Derelle E."/>
            <person name="Everett M.V."/>
            <person name="Foulon E."/>
            <person name="Grimwood J."/>
            <person name="Gundlach H."/>
            <person name="Henrissat B."/>
            <person name="Napoli C."/>
            <person name="McDonald S.M."/>
            <person name="Parker M.S."/>
            <person name="Rombauts S."/>
            <person name="Salamov A."/>
            <person name="Von Dassow P."/>
            <person name="Badger J.H."/>
            <person name="Coutinho P.M."/>
            <person name="Demir E."/>
            <person name="Dubchak I."/>
            <person name="Gentemann C."/>
            <person name="Eikrem W."/>
            <person name="Gready J.E."/>
            <person name="John U."/>
            <person name="Lanier W."/>
            <person name="Lindquist E.A."/>
            <person name="Lucas S."/>
            <person name="Mayer K.F."/>
            <person name="Moreau H."/>
            <person name="Not F."/>
            <person name="Otillar R."/>
            <person name="Panaud O."/>
            <person name="Pangilinan J."/>
            <person name="Paulsen I."/>
            <person name="Piegu B."/>
            <person name="Poliakov A."/>
            <person name="Robbens S."/>
            <person name="Schmutz J."/>
            <person name="Toulza E."/>
            <person name="Wyss T."/>
            <person name="Zelensky A."/>
            <person name="Zhou K."/>
            <person name="Armbrust E.V."/>
            <person name="Bhattacharya D."/>
            <person name="Goodenough U.W."/>
            <person name="Van de Peer Y."/>
            <person name="Grigoriev I.V."/>
        </authorList>
    </citation>
    <scope>NUCLEOTIDE SEQUENCE [LARGE SCALE GENOMIC DNA]</scope>
    <source>
        <strain evidence="18">RCC299 / NOUM17</strain>
    </source>
</reference>
<dbReference type="Pfam" id="PF02005">
    <property type="entry name" value="TRM"/>
    <property type="match status" value="2"/>
</dbReference>
<feature type="region of interest" description="Disordered" evidence="16">
    <location>
        <begin position="392"/>
        <end position="412"/>
    </location>
</feature>
<comment type="catalytic activity">
    <reaction evidence="15">
        <text>guanosine(26) in tRNA + 2 S-adenosyl-L-methionine = N(2)-dimethylguanosine(26) in tRNA + 2 S-adenosyl-L-homocysteine + 2 H(+)</text>
        <dbReference type="Rhea" id="RHEA:43140"/>
        <dbReference type="Rhea" id="RHEA-COMP:10359"/>
        <dbReference type="Rhea" id="RHEA-COMP:10360"/>
        <dbReference type="ChEBI" id="CHEBI:15378"/>
        <dbReference type="ChEBI" id="CHEBI:57856"/>
        <dbReference type="ChEBI" id="CHEBI:59789"/>
        <dbReference type="ChEBI" id="CHEBI:74269"/>
        <dbReference type="ChEBI" id="CHEBI:74513"/>
        <dbReference type="EC" id="2.1.1.216"/>
    </reaction>
</comment>
<dbReference type="InterPro" id="IPR042296">
    <property type="entry name" value="tRNA_met_Trm1_C"/>
</dbReference>
<keyword evidence="18" id="KW-1185">Reference proteome</keyword>
<dbReference type="KEGG" id="mis:MICPUN_64245"/>
<dbReference type="eggNOG" id="KOG1253">
    <property type="taxonomic scope" value="Eukaryota"/>
</dbReference>
<organism evidence="17 18">
    <name type="scientific">Micromonas commoda (strain RCC299 / NOUM17 / CCMP2709)</name>
    <name type="common">Picoplanktonic green alga</name>
    <dbReference type="NCBI Taxonomy" id="296587"/>
    <lineage>
        <taxon>Eukaryota</taxon>
        <taxon>Viridiplantae</taxon>
        <taxon>Chlorophyta</taxon>
        <taxon>Mamiellophyceae</taxon>
        <taxon>Mamiellales</taxon>
        <taxon>Mamiellaceae</taxon>
        <taxon>Micromonas</taxon>
    </lineage>
</organism>
<evidence type="ECO:0000256" key="11">
    <source>
        <dbReference type="ARBA" id="ARBA00022833"/>
    </source>
</evidence>
<dbReference type="SUPFAM" id="SSF53335">
    <property type="entry name" value="S-adenosyl-L-methionine-dependent methyltransferases"/>
    <property type="match status" value="1"/>
</dbReference>
<sequence>MARGKRQKVDDGEENALAVFQEGMVRCVVAAKGAKQPGSVPGFCNAKMRVNRDVSVLAVAAAAMERNEREPGLPLMKCIDAFTSSGILGLRWCVESAVLSGCDLAVTMNDLSKDCAALATHNALANLSDGHSLDPKAVEPWGDSNPIDALKIPGTRCGTTHVTVKPAGVALHEQPHDFIHLDPFGSAAPHLDASMSRAPHLGVVAVTATDTAALWGIYPAVARRHYGAELEVGDGEAQNNNLGGAAGQARRPPWFRELGVRVLLGAMARAAARHDRGIVPLSCLASDHFVQVCVRVQRGAAAADRSCSDDAIGAFWHCDVCDLTACGGGRCVTGGGGEVGGSIPGGGGGGRPCAHARSLGPGWLGPIGDVDFLRRMERLAEKSTALARDRREAFASSGASPRGGAPGGVYEGAEGVHPRTLKLIRRLIEEVRGPPLFRNVSRYTGGGVDPPPMDLVVDALRDAGYVGSSRTHFDAAGVRTDASPEELRRIVGEVAARRVGERSRRASEREGSPGE</sequence>
<evidence type="ECO:0000313" key="18">
    <source>
        <dbReference type="Proteomes" id="UP000002009"/>
    </source>
</evidence>
<dbReference type="Gene3D" id="3.30.56.70">
    <property type="entry name" value="N2,N2-dimethylguanosine tRNA methyltransferase, C-terminal domain"/>
    <property type="match status" value="1"/>
</dbReference>
<name>C1EHJ0_MICCC</name>
<dbReference type="PROSITE" id="PS51626">
    <property type="entry name" value="SAM_MT_TRM1"/>
    <property type="match status" value="1"/>
</dbReference>
<proteinExistence type="inferred from homology"/>
<protein>
    <recommendedName>
        <fullName evidence="15">tRNA (guanine(26)-N(2))-dimethyltransferase</fullName>
        <ecNumber evidence="15">2.1.1.216</ecNumber>
    </recommendedName>
</protein>
<evidence type="ECO:0000256" key="7">
    <source>
        <dbReference type="ARBA" id="ARBA00022691"/>
    </source>
</evidence>
<keyword evidence="8 15" id="KW-0819">tRNA processing</keyword>
<dbReference type="InParanoid" id="C1EHJ0"/>
<gene>
    <name evidence="17" type="ORF">MICPUN_64245</name>
</gene>
<dbReference type="InterPro" id="IPR002905">
    <property type="entry name" value="Trm1"/>
</dbReference>
<dbReference type="OrthoDB" id="6349953at2759"/>
<dbReference type="GeneID" id="8249185"/>
<comment type="similarity">
    <text evidence="15">Belongs to the class I-like SAM-binding methyltransferase superfamily. Trm1 family.</text>
</comment>
<dbReference type="GO" id="GO:0005730">
    <property type="term" value="C:nucleolus"/>
    <property type="evidence" value="ECO:0007669"/>
    <property type="project" value="UniProtKB-SubCell"/>
</dbReference>
<keyword evidence="10" id="KW-0863">Zinc-finger</keyword>
<dbReference type="EMBL" id="CP001332">
    <property type="protein sequence ID" value="ACO67306.1"/>
    <property type="molecule type" value="Genomic_DNA"/>
</dbReference>
<evidence type="ECO:0000256" key="15">
    <source>
        <dbReference type="PROSITE-ProRule" id="PRU00958"/>
    </source>
</evidence>
<evidence type="ECO:0000256" key="16">
    <source>
        <dbReference type="SAM" id="MobiDB-lite"/>
    </source>
</evidence>
<evidence type="ECO:0000256" key="2">
    <source>
        <dbReference type="ARBA" id="ARBA00022499"/>
    </source>
</evidence>
<dbReference type="Proteomes" id="UP000002009">
    <property type="component" value="Chromosome 14"/>
</dbReference>
<accession>C1EHJ0</accession>
<dbReference type="GO" id="GO:0008270">
    <property type="term" value="F:zinc ion binding"/>
    <property type="evidence" value="ECO:0007669"/>
    <property type="project" value="UniProtKB-KW"/>
</dbReference>
<dbReference type="InterPro" id="IPR029063">
    <property type="entry name" value="SAM-dependent_MTases_sf"/>
</dbReference>
<evidence type="ECO:0000256" key="14">
    <source>
        <dbReference type="ARBA" id="ARBA00023242"/>
    </source>
</evidence>
<evidence type="ECO:0000256" key="13">
    <source>
        <dbReference type="ARBA" id="ARBA00022884"/>
    </source>
</evidence>
<keyword evidence="3" id="KW-0597">Phosphoprotein</keyword>
<evidence type="ECO:0000256" key="3">
    <source>
        <dbReference type="ARBA" id="ARBA00022553"/>
    </source>
</evidence>
<evidence type="ECO:0000256" key="10">
    <source>
        <dbReference type="ARBA" id="ARBA00022771"/>
    </source>
</evidence>
<dbReference type="PANTHER" id="PTHR10631:SF1">
    <property type="entry name" value="TRMT1-LIKE PROTEIN"/>
    <property type="match status" value="1"/>
</dbReference>
<comment type="subcellular location">
    <subcellularLocation>
        <location evidence="1">Nucleus</location>
        <location evidence="1">Nucleolus</location>
    </subcellularLocation>
</comment>
<dbReference type="GO" id="GO:0002940">
    <property type="term" value="P:tRNA N2-guanine methylation"/>
    <property type="evidence" value="ECO:0007669"/>
    <property type="project" value="TreeGrafter"/>
</dbReference>
<keyword evidence="9" id="KW-0479">Metal-binding</keyword>
<dbReference type="STRING" id="296587.C1EHJ0"/>
<evidence type="ECO:0000256" key="6">
    <source>
        <dbReference type="ARBA" id="ARBA00022679"/>
    </source>
</evidence>
<keyword evidence="2" id="KW-1017">Isopeptide bond</keyword>
<dbReference type="PANTHER" id="PTHR10631">
    <property type="entry name" value="N 2 ,N 2 -DIMETHYLGUANOSINE TRNA METHYLTRANSFERASE"/>
    <property type="match status" value="1"/>
</dbReference>
<keyword evidence="4 15" id="KW-0820">tRNA-binding</keyword>
<evidence type="ECO:0000256" key="8">
    <source>
        <dbReference type="ARBA" id="ARBA00022694"/>
    </source>
</evidence>
<keyword evidence="6 15" id="KW-0808">Transferase</keyword>
<dbReference type="EC" id="2.1.1.216" evidence="15"/>
<keyword evidence="12" id="KW-0832">Ubl conjugation</keyword>
<keyword evidence="7 15" id="KW-0949">S-adenosyl-L-methionine</keyword>
<evidence type="ECO:0000256" key="9">
    <source>
        <dbReference type="ARBA" id="ARBA00022723"/>
    </source>
</evidence>